<evidence type="ECO:0000256" key="1">
    <source>
        <dbReference type="ARBA" id="ARBA00022741"/>
    </source>
</evidence>
<dbReference type="PANTHER" id="PTHR45709">
    <property type="entry name" value="LARGE SUBUNIT GTPASE 1 HOMOLOG-RELATED"/>
    <property type="match status" value="1"/>
</dbReference>
<evidence type="ECO:0000256" key="2">
    <source>
        <dbReference type="ARBA" id="ARBA00023134"/>
    </source>
</evidence>
<organism evidence="3 4">
    <name type="scientific">Phyllostomus discolor</name>
    <name type="common">pale spear-nosed bat</name>
    <dbReference type="NCBI Taxonomy" id="89673"/>
    <lineage>
        <taxon>Eukaryota</taxon>
        <taxon>Metazoa</taxon>
        <taxon>Chordata</taxon>
        <taxon>Craniata</taxon>
        <taxon>Vertebrata</taxon>
        <taxon>Euteleostomi</taxon>
        <taxon>Mammalia</taxon>
        <taxon>Eutheria</taxon>
        <taxon>Laurasiatheria</taxon>
        <taxon>Chiroptera</taxon>
        <taxon>Yangochiroptera</taxon>
        <taxon>Phyllostomidae</taxon>
        <taxon>Phyllostominae</taxon>
        <taxon>Phyllostomus</taxon>
    </lineage>
</organism>
<evidence type="ECO:0000313" key="3">
    <source>
        <dbReference type="EMBL" id="KAF6113942.1"/>
    </source>
</evidence>
<keyword evidence="2" id="KW-0342">GTP-binding</keyword>
<comment type="caution">
    <text evidence="3">The sequence shown here is derived from an EMBL/GenBank/DDBJ whole genome shotgun (WGS) entry which is preliminary data.</text>
</comment>
<dbReference type="InterPro" id="IPR043358">
    <property type="entry name" value="GNL1-like"/>
</dbReference>
<reference evidence="3 4" key="1">
    <citation type="journal article" date="2020" name="Nature">
        <title>Six reference-quality genomes reveal evolution of bat adaptations.</title>
        <authorList>
            <person name="Jebb D."/>
            <person name="Huang Z."/>
            <person name="Pippel M."/>
            <person name="Hughes G.M."/>
            <person name="Lavrichenko K."/>
            <person name="Devanna P."/>
            <person name="Winkler S."/>
            <person name="Jermiin L.S."/>
            <person name="Skirmuntt E.C."/>
            <person name="Katzourakis A."/>
            <person name="Burkitt-Gray L."/>
            <person name="Ray D.A."/>
            <person name="Sullivan K.A.M."/>
            <person name="Roscito J.G."/>
            <person name="Kirilenko B.M."/>
            <person name="Davalos L.M."/>
            <person name="Corthals A.P."/>
            <person name="Power M.L."/>
            <person name="Jones G."/>
            <person name="Ransome R.D."/>
            <person name="Dechmann D.K.N."/>
            <person name="Locatelli A.G."/>
            <person name="Puechmaille S.J."/>
            <person name="Fedrigo O."/>
            <person name="Jarvis E.D."/>
            <person name="Hiller M."/>
            <person name="Vernes S.C."/>
            <person name="Myers E.W."/>
            <person name="Teeling E.C."/>
        </authorList>
    </citation>
    <scope>NUCLEOTIDE SEQUENCE [LARGE SCALE GENOMIC DNA]</scope>
    <source>
        <strain evidence="3">Bat1K_MPI-CBG_1</strain>
    </source>
</reference>
<keyword evidence="1" id="KW-0547">Nucleotide-binding</keyword>
<dbReference type="GO" id="GO:0003924">
    <property type="term" value="F:GTPase activity"/>
    <property type="evidence" value="ECO:0007669"/>
    <property type="project" value="InterPro"/>
</dbReference>
<protein>
    <submittedName>
        <fullName evidence="3">Putative G protein nucleolar 1 (Putative)</fullName>
    </submittedName>
</protein>
<evidence type="ECO:0000313" key="4">
    <source>
        <dbReference type="Proteomes" id="UP000664940"/>
    </source>
</evidence>
<dbReference type="AlphaFoldDB" id="A0A834AM97"/>
<proteinExistence type="predicted"/>
<accession>A0A834AM97</accession>
<dbReference type="EMBL" id="JABVXQ010000004">
    <property type="protein sequence ID" value="KAF6113942.1"/>
    <property type="molecule type" value="Genomic_DNA"/>
</dbReference>
<dbReference type="GO" id="GO:0005525">
    <property type="term" value="F:GTP binding"/>
    <property type="evidence" value="ECO:0007669"/>
    <property type="project" value="UniProtKB-KW"/>
</dbReference>
<name>A0A834AM97_9CHIR</name>
<dbReference type="Proteomes" id="UP000664940">
    <property type="component" value="Unassembled WGS sequence"/>
</dbReference>
<dbReference type="PANTHER" id="PTHR45709:SF3">
    <property type="entry name" value="GUANINE NUCLEOTIDE-BINDING PROTEIN-LIKE 1"/>
    <property type="match status" value="1"/>
</dbReference>
<sequence length="81" mass="9733">MSKEQLMSQEERSFQEYLGKIHGAYMSEKLSYFEHNLETWRQLWRVLEMSDIVLLITDVRHPVSIGMRLGKQEEGERFLWG</sequence>
<gene>
    <name evidence="3" type="ORF">HJG60_005720</name>
</gene>